<proteinExistence type="inferred from homology"/>
<dbReference type="GO" id="GO:0004174">
    <property type="term" value="F:electron-transferring-flavoprotein dehydrogenase activity"/>
    <property type="evidence" value="ECO:0007669"/>
    <property type="project" value="TreeGrafter"/>
</dbReference>
<reference evidence="7" key="1">
    <citation type="submission" date="2021-06" db="EMBL/GenBank/DDBJ databases">
        <title>Candida auris outbreak in lebanese hospital.</title>
        <authorList>
            <person name="Finianos M."/>
        </authorList>
    </citation>
    <scope>NUCLEOTIDE SEQUENCE</scope>
    <source>
        <strain evidence="7">CA7LBN</strain>
    </source>
</reference>
<evidence type="ECO:0000256" key="5">
    <source>
        <dbReference type="SAM" id="MobiDB-lite"/>
    </source>
</evidence>
<dbReference type="Pfam" id="PF07992">
    <property type="entry name" value="Pyr_redox_2"/>
    <property type="match status" value="1"/>
</dbReference>
<comment type="similarity">
    <text evidence="1">Belongs to the FAD-dependent oxidoreductase family.</text>
</comment>
<protein>
    <recommendedName>
        <fullName evidence="6">FAD/NAD(P)-binding domain-containing protein</fullName>
    </recommendedName>
</protein>
<dbReference type="InterPro" id="IPR036188">
    <property type="entry name" value="FAD/NAD-bd_sf"/>
</dbReference>
<dbReference type="PANTHER" id="PTHR43735:SF3">
    <property type="entry name" value="FERROPTOSIS SUPPRESSOR PROTEIN 1"/>
    <property type="match status" value="1"/>
</dbReference>
<evidence type="ECO:0000259" key="6">
    <source>
        <dbReference type="Pfam" id="PF07992"/>
    </source>
</evidence>
<feature type="region of interest" description="Disordered" evidence="5">
    <location>
        <begin position="454"/>
        <end position="552"/>
    </location>
</feature>
<organism evidence="7">
    <name type="scientific">Candidozyma auris</name>
    <name type="common">Yeast</name>
    <name type="synonym">Candida auris</name>
    <dbReference type="NCBI Taxonomy" id="498019"/>
    <lineage>
        <taxon>Eukaryota</taxon>
        <taxon>Fungi</taxon>
        <taxon>Dikarya</taxon>
        <taxon>Ascomycota</taxon>
        <taxon>Saccharomycotina</taxon>
        <taxon>Pichiomycetes</taxon>
        <taxon>Metschnikowiaceae</taxon>
        <taxon>Candidozyma</taxon>
    </lineage>
</organism>
<gene>
    <name evidence="7" type="ORF">CA7LBN_002408</name>
</gene>
<dbReference type="Gene3D" id="3.50.50.100">
    <property type="match status" value="1"/>
</dbReference>
<name>A0A8F3AHL7_CANAR</name>
<evidence type="ECO:0000256" key="1">
    <source>
        <dbReference type="ARBA" id="ARBA00006442"/>
    </source>
</evidence>
<keyword evidence="4" id="KW-0560">Oxidoreductase</keyword>
<dbReference type="InterPro" id="IPR023753">
    <property type="entry name" value="FAD/NAD-binding_dom"/>
</dbReference>
<keyword evidence="3" id="KW-0274">FAD</keyword>
<dbReference type="PRINTS" id="PR00368">
    <property type="entry name" value="FADPNR"/>
</dbReference>
<dbReference type="AlphaFoldDB" id="A0A8F3AHL7"/>
<accession>A0A8F3AHL7</accession>
<feature type="compositionally biased region" description="Basic and acidic residues" evidence="5">
    <location>
        <begin position="533"/>
        <end position="552"/>
    </location>
</feature>
<dbReference type="EMBL" id="CP076750">
    <property type="protein sequence ID" value="QWW23607.1"/>
    <property type="molecule type" value="Genomic_DNA"/>
</dbReference>
<evidence type="ECO:0000313" key="7">
    <source>
        <dbReference type="EMBL" id="QWW23607.1"/>
    </source>
</evidence>
<feature type="compositionally biased region" description="Basic and acidic residues" evidence="5">
    <location>
        <begin position="454"/>
        <end position="518"/>
    </location>
</feature>
<evidence type="ECO:0000256" key="4">
    <source>
        <dbReference type="ARBA" id="ARBA00023002"/>
    </source>
</evidence>
<dbReference type="Proteomes" id="UP000825438">
    <property type="component" value="Chromosome II"/>
</dbReference>
<dbReference type="PANTHER" id="PTHR43735">
    <property type="entry name" value="APOPTOSIS-INDUCING FACTOR 1"/>
    <property type="match status" value="1"/>
</dbReference>
<dbReference type="PRINTS" id="PR00469">
    <property type="entry name" value="PNDRDTASEII"/>
</dbReference>
<sequence length="552" mass="59313">MPHVVVLGGSFAGCHAIKTLYGLSDSIEVTLVAPSTHAYFNCAAPRVLVEPEVLEKTFFSLEDFIQKVSKGKGKYVQASATNVDFDKNEVTIKVDGSPQVVQYDYLVIATGSKSHDEGFKVNTSHEEAKKGILEWANKLKESKSIAILGGGPTGVESAGEIAHDLKKKVVLYTGDSAPLAPWNLGEGATKKLEKLGVEVINKVRYTKIDKTGSGFHVVFDDGSEKDFDLVLNTTLYTPYSDFLPDSVKNKAGYVVTDDQLIVQGQKNVFALGDILAIGARSIVDLKMGQLPVFAATAKTHIVGQQVISRFHLPSVPLLYYNMFRQLTVLSRTAAVSRVTGPATVSRAFSVSIASRKSVVDTAKEVLDKANKKTGEFLASTLESSEKISPSGENIKKAAKTVNQKTGDVLADGLEKTEEIAHKAASKTSAATGKVKESVENTDIKVDASKAAEHIKGKAGEAAHKAKETAADVKDEVHEKAQEHASKAKETASEVHAKAQDHAENAKEKASDLKDEVQAKARVHANTSGQGYEDLQKKGSKVEVEQNRPDDGV</sequence>
<dbReference type="GO" id="GO:0005737">
    <property type="term" value="C:cytoplasm"/>
    <property type="evidence" value="ECO:0007669"/>
    <property type="project" value="TreeGrafter"/>
</dbReference>
<dbReference type="SUPFAM" id="SSF58113">
    <property type="entry name" value="Apolipoprotein A-I"/>
    <property type="match status" value="1"/>
</dbReference>
<evidence type="ECO:0000256" key="2">
    <source>
        <dbReference type="ARBA" id="ARBA00022630"/>
    </source>
</evidence>
<dbReference type="Gene3D" id="1.10.287.700">
    <property type="entry name" value="Helix hairpin bin"/>
    <property type="match status" value="1"/>
</dbReference>
<keyword evidence="2" id="KW-0285">Flavoprotein</keyword>
<feature type="domain" description="FAD/NAD(P)-binding" evidence="6">
    <location>
        <begin position="3"/>
        <end position="275"/>
    </location>
</feature>
<dbReference type="SUPFAM" id="SSF51905">
    <property type="entry name" value="FAD/NAD(P)-binding domain"/>
    <property type="match status" value="1"/>
</dbReference>
<dbReference type="GO" id="GO:0050660">
    <property type="term" value="F:flavin adenine dinucleotide binding"/>
    <property type="evidence" value="ECO:0007669"/>
    <property type="project" value="TreeGrafter"/>
</dbReference>
<evidence type="ECO:0000256" key="3">
    <source>
        <dbReference type="ARBA" id="ARBA00022827"/>
    </source>
</evidence>